<feature type="domain" description="DNA replication checkpoint mediator MRC1" evidence="2">
    <location>
        <begin position="1000"/>
        <end position="1140"/>
    </location>
</feature>
<evidence type="ECO:0000259" key="2">
    <source>
        <dbReference type="Pfam" id="PF09444"/>
    </source>
</evidence>
<feature type="region of interest" description="Disordered" evidence="1">
    <location>
        <begin position="135"/>
        <end position="238"/>
    </location>
</feature>
<feature type="compositionally biased region" description="Basic residues" evidence="1">
    <location>
        <begin position="433"/>
        <end position="443"/>
    </location>
</feature>
<feature type="region of interest" description="Disordered" evidence="1">
    <location>
        <begin position="85"/>
        <end position="114"/>
    </location>
</feature>
<protein>
    <recommendedName>
        <fullName evidence="2">DNA replication checkpoint mediator MRC1 domain-containing protein</fullName>
    </recommendedName>
</protein>
<accession>A0A4R5XGS0</accession>
<organism evidence="3 4">
    <name type="scientific">Rickenella mellea</name>
    <dbReference type="NCBI Taxonomy" id="50990"/>
    <lineage>
        <taxon>Eukaryota</taxon>
        <taxon>Fungi</taxon>
        <taxon>Dikarya</taxon>
        <taxon>Basidiomycota</taxon>
        <taxon>Agaricomycotina</taxon>
        <taxon>Agaricomycetes</taxon>
        <taxon>Hymenochaetales</taxon>
        <taxon>Rickenellaceae</taxon>
        <taxon>Rickenella</taxon>
    </lineage>
</organism>
<dbReference type="InterPro" id="IPR018564">
    <property type="entry name" value="Repl_chkpnt_MRC1_dom"/>
</dbReference>
<feature type="compositionally biased region" description="Basic and acidic residues" evidence="1">
    <location>
        <begin position="1262"/>
        <end position="1275"/>
    </location>
</feature>
<feature type="region of interest" description="Disordered" evidence="1">
    <location>
        <begin position="1132"/>
        <end position="1151"/>
    </location>
</feature>
<feature type="compositionally biased region" description="Acidic residues" evidence="1">
    <location>
        <begin position="1097"/>
        <end position="1109"/>
    </location>
</feature>
<dbReference type="VEuPathDB" id="FungiDB:BD410DRAFT_893045"/>
<feature type="region of interest" description="Disordered" evidence="1">
    <location>
        <begin position="888"/>
        <end position="1059"/>
    </location>
</feature>
<evidence type="ECO:0000313" key="4">
    <source>
        <dbReference type="Proteomes" id="UP000294933"/>
    </source>
</evidence>
<feature type="compositionally biased region" description="Polar residues" evidence="1">
    <location>
        <begin position="1284"/>
        <end position="1301"/>
    </location>
</feature>
<dbReference type="EMBL" id="ML170156">
    <property type="protein sequence ID" value="TDL29815.1"/>
    <property type="molecule type" value="Genomic_DNA"/>
</dbReference>
<feature type="compositionally biased region" description="Polar residues" evidence="1">
    <location>
        <begin position="525"/>
        <end position="536"/>
    </location>
</feature>
<dbReference type="STRING" id="50990.A0A4R5XGS0"/>
<feature type="compositionally biased region" description="Polar residues" evidence="1">
    <location>
        <begin position="191"/>
        <end position="215"/>
    </location>
</feature>
<gene>
    <name evidence="3" type="ORF">BD410DRAFT_893045</name>
</gene>
<feature type="compositionally biased region" description="Acidic residues" evidence="1">
    <location>
        <begin position="538"/>
        <end position="561"/>
    </location>
</feature>
<feature type="region of interest" description="Disordered" evidence="1">
    <location>
        <begin position="1"/>
        <end position="68"/>
    </location>
</feature>
<feature type="compositionally biased region" description="Polar residues" evidence="1">
    <location>
        <begin position="89"/>
        <end position="106"/>
    </location>
</feature>
<feature type="compositionally biased region" description="Acidic residues" evidence="1">
    <location>
        <begin position="594"/>
        <end position="603"/>
    </location>
</feature>
<feature type="compositionally biased region" description="Acidic residues" evidence="1">
    <location>
        <begin position="1028"/>
        <end position="1052"/>
    </location>
</feature>
<feature type="compositionally biased region" description="Acidic residues" evidence="1">
    <location>
        <begin position="359"/>
        <end position="371"/>
    </location>
</feature>
<feature type="region of interest" description="Disordered" evidence="1">
    <location>
        <begin position="1191"/>
        <end position="1316"/>
    </location>
</feature>
<evidence type="ECO:0000313" key="3">
    <source>
        <dbReference type="EMBL" id="TDL29815.1"/>
    </source>
</evidence>
<feature type="compositionally biased region" description="Basic residues" evidence="1">
    <location>
        <begin position="578"/>
        <end position="588"/>
    </location>
</feature>
<feature type="region of interest" description="Disordered" evidence="1">
    <location>
        <begin position="632"/>
        <end position="684"/>
    </location>
</feature>
<reference evidence="3 4" key="1">
    <citation type="submission" date="2018-06" db="EMBL/GenBank/DDBJ databases">
        <title>A transcriptomic atlas of mushroom development highlights an independent origin of complex multicellularity.</title>
        <authorList>
            <consortium name="DOE Joint Genome Institute"/>
            <person name="Krizsan K."/>
            <person name="Almasi E."/>
            <person name="Merenyi Z."/>
            <person name="Sahu N."/>
            <person name="Viragh M."/>
            <person name="Koszo T."/>
            <person name="Mondo S."/>
            <person name="Kiss B."/>
            <person name="Balint B."/>
            <person name="Kues U."/>
            <person name="Barry K."/>
            <person name="Hegedus J.C."/>
            <person name="Henrissat B."/>
            <person name="Johnson J."/>
            <person name="Lipzen A."/>
            <person name="Ohm R."/>
            <person name="Nagy I."/>
            <person name="Pangilinan J."/>
            <person name="Yan J."/>
            <person name="Xiong Y."/>
            <person name="Grigoriev I.V."/>
            <person name="Hibbett D.S."/>
            <person name="Nagy L.G."/>
        </authorList>
    </citation>
    <scope>NUCLEOTIDE SEQUENCE [LARGE SCALE GENOMIC DNA]</scope>
    <source>
        <strain evidence="3 4">SZMC22713</strain>
    </source>
</reference>
<keyword evidence="4" id="KW-1185">Reference proteome</keyword>
<dbReference type="Pfam" id="PF09444">
    <property type="entry name" value="MRC1"/>
    <property type="match status" value="1"/>
</dbReference>
<feature type="compositionally biased region" description="Basic and acidic residues" evidence="1">
    <location>
        <begin position="448"/>
        <end position="464"/>
    </location>
</feature>
<dbReference type="Proteomes" id="UP000294933">
    <property type="component" value="Unassembled WGS sequence"/>
</dbReference>
<feature type="compositionally biased region" description="Polar residues" evidence="1">
    <location>
        <begin position="1194"/>
        <end position="1216"/>
    </location>
</feature>
<feature type="region of interest" description="Disordered" evidence="1">
    <location>
        <begin position="350"/>
        <end position="609"/>
    </location>
</feature>
<dbReference type="OrthoDB" id="3361281at2759"/>
<feature type="compositionally biased region" description="Basic residues" evidence="1">
    <location>
        <begin position="219"/>
        <end position="232"/>
    </location>
</feature>
<evidence type="ECO:0000256" key="1">
    <source>
        <dbReference type="SAM" id="MobiDB-lite"/>
    </source>
</evidence>
<feature type="compositionally biased region" description="Basic and acidic residues" evidence="1">
    <location>
        <begin position="652"/>
        <end position="666"/>
    </location>
</feature>
<proteinExistence type="predicted"/>
<feature type="region of interest" description="Disordered" evidence="1">
    <location>
        <begin position="1089"/>
        <end position="1118"/>
    </location>
</feature>
<feature type="compositionally biased region" description="Basic and acidic residues" evidence="1">
    <location>
        <begin position="1018"/>
        <end position="1027"/>
    </location>
</feature>
<feature type="compositionally biased region" description="Polar residues" evidence="1">
    <location>
        <begin position="968"/>
        <end position="979"/>
    </location>
</feature>
<feature type="compositionally biased region" description="Polar residues" evidence="1">
    <location>
        <begin position="902"/>
        <end position="939"/>
    </location>
</feature>
<feature type="compositionally biased region" description="Low complexity" evidence="1">
    <location>
        <begin position="135"/>
        <end position="144"/>
    </location>
</feature>
<name>A0A4R5XGS0_9AGAM</name>
<sequence>MDANHPPSSPPIAKVKRTYGRRKETTDVAAENEPFSEPPAKLNQSSAGATEMDNSDSEGSPGDSGYLFSWQKDLKELDAKFDQDMDADSSLQQHSGALSAPKVSNSHLERAQNLFAENDGDASVATSSSVVLNASNASGSSGIVDPNDSENDAAVPPGYSSPMSPQHLHPINTPKTRSSPTPPTSDAGSDAGTSRKASNHSRNASSVGTGLTESSGTGNRKKGKAKGKKKGLTKAEVKESKYAQARLLADQSVSIPHKYAPKPVTHFLGNIATSLAPRPVAAHSVAPRVTKVPASSDPIQEFTSPSPAAVASLVPKELDSDEEMPDATAILRADAERLKWEQLAAIKQRAVATLQASPGDEDEDDDLEIEPPAEAKPLSNKGKGRALSLIPSNATKSSKLLDDTESFKNLAKSTFGQTRPDRNKIMTPATLKSKMHGMVRKRAAALVKSKDEEWVRIGGKDRSRLARSNGGDTGTGGSSLEQILGTLADGAALKGKSADQGNADGEGGDDEQSDTEWLPADRGSASPSPENGRSTVDSGDEEDADADAEDGDADDRSEDDVSVLAHTVTDTDDDHQERRSRLRTHRQGRQIVDSDSENDEMETEGLLSSSRILVPNTSFTEASPATMAQILSHRGSLSSMEEPSLDEDDKENDTRRMFDQGEDKENMAVPRHVPVGRPAGVPFGTQQRSASFALSGIAQSALTSSPENMEPAEIGRRRKPLQVDGNVDREDFLLSSPAILSSARNIETLSDSDALARSPSPASVLFKSSLGESSGGFSQFFQDDDGFVVPSHQDNDGAGGKLILQPAFGAALPEPDFANKFRGAGDPQELSLTLDTRLQPALDVTTQLRRKADDIFEKDQLFILEEASKKREKSPELYITENGLLTQTRPEDSTPLIYRHPPTQNSVIRSPQSTQRALATQRQPLGTLSFSDSFTSELETPSDRRPLSRLVKGRQTDQTHMSEDEEQPQSPSPIKTNAFNLIMGGPRKEHKKAKKPLGESNAAEFIEGEAHESDDDEHFGFGKVKEKDEDENDGEDQDGILEELVDDAEMDDSTLAADKVMEKVHEEKVADDAKLTKYHQDAVDGKFRVKRRSGVDVDGDSDDSDDDDARDLRRKIHKKRKVDGDTLEDLAKSDATRPFYDGYQKDLQDDDEDLSQLLANDDMEIVADDASDEDDEERETISAAEVKARLQEAARSNQPRQQFDPSDTTWVEYQQSSDDDELGVKEVNLKLKKIIRPRPGATEQDTDAGFVGQKRNSGFENQSREQLESWAKEQPARNLATGRSAASVTGHAQTKATQANKPDTYAAAGSTDHPKLRKAESMLANVTDKHSRFAV</sequence>